<keyword evidence="1" id="KW-0812">Transmembrane</keyword>
<keyword evidence="1" id="KW-0472">Membrane</keyword>
<dbReference type="EMBL" id="FLQU01001173">
    <property type="protein sequence ID" value="SBS91759.1"/>
    <property type="molecule type" value="Genomic_DNA"/>
</dbReference>
<organism evidence="2 3">
    <name type="scientific">Plasmodium ovale curtisi</name>
    <dbReference type="NCBI Taxonomy" id="864141"/>
    <lineage>
        <taxon>Eukaryota</taxon>
        <taxon>Sar</taxon>
        <taxon>Alveolata</taxon>
        <taxon>Apicomplexa</taxon>
        <taxon>Aconoidasida</taxon>
        <taxon>Haemosporida</taxon>
        <taxon>Plasmodiidae</taxon>
        <taxon>Plasmodium</taxon>
        <taxon>Plasmodium (Plasmodium)</taxon>
    </lineage>
</organism>
<evidence type="ECO:0000313" key="2">
    <source>
        <dbReference type="EMBL" id="SBS91759.1"/>
    </source>
</evidence>
<feature type="transmembrane region" description="Helical" evidence="1">
    <location>
        <begin position="284"/>
        <end position="303"/>
    </location>
</feature>
<dbReference type="AlphaFoldDB" id="A0A1A8WFN0"/>
<name>A0A1A8WFN0_PLAOA</name>
<sequence>MTKGKKDITLNDLRRKDSKLDESDGYKIYHHFENICTVLAEDKIYCGQDHNNDFTYDSVRELYNKFYPNLKVISNNEIKNFKEITMEKNKLCIYLKYWFFDQIITKGMDNSQITQFFDVWNKLKGETCSDCVCQFYKLSLNEIKQIKNLYDYFLLYDRSHEVKEKNVAKDKIFSTEYCSYIKESSFIYSSRVVGCEGNTVNSYCKEFNEYIKNYIKFDDNELSLIQCPGDLSLVEAEDIRDVDQSALEKARIRSTAGNQFIQEVEDDDVSGEPAVQVGSTNGTVSTVLSLTFVATFFLLFLLYKFTPFRFFIDTQIHRIKNKFKNKSGPTKQLLLSNYENEEPDLDNNRYNIKYNSY</sequence>
<gene>
    <name evidence="2" type="ORF">POVCU2_0069790</name>
</gene>
<proteinExistence type="predicted"/>
<evidence type="ECO:0000256" key="1">
    <source>
        <dbReference type="SAM" id="Phobius"/>
    </source>
</evidence>
<reference evidence="3" key="1">
    <citation type="submission" date="2016-05" db="EMBL/GenBank/DDBJ databases">
        <authorList>
            <person name="Naeem Raeece"/>
        </authorList>
    </citation>
    <scope>NUCLEOTIDE SEQUENCE [LARGE SCALE GENOMIC DNA]</scope>
</reference>
<dbReference type="Pfam" id="PF05795">
    <property type="entry name" value="Plasmodium_Vir"/>
    <property type="match status" value="2"/>
</dbReference>
<accession>A0A1A8WFN0</accession>
<keyword evidence="1" id="KW-1133">Transmembrane helix</keyword>
<dbReference type="InterPro" id="IPR008780">
    <property type="entry name" value="Plasmodium_Vir"/>
</dbReference>
<evidence type="ECO:0000313" key="3">
    <source>
        <dbReference type="Proteomes" id="UP000078560"/>
    </source>
</evidence>
<protein>
    <submittedName>
        <fullName evidence="2">PIR Superfamily Protein</fullName>
    </submittedName>
</protein>
<dbReference type="Proteomes" id="UP000078560">
    <property type="component" value="Unassembled WGS sequence"/>
</dbReference>